<keyword evidence="2" id="KW-1185">Reference proteome</keyword>
<protein>
    <submittedName>
        <fullName evidence="1">Uncharacterized protein</fullName>
    </submittedName>
</protein>
<organism evidence="1 2">
    <name type="scientific">Actinotalea fermentans</name>
    <dbReference type="NCBI Taxonomy" id="43671"/>
    <lineage>
        <taxon>Bacteria</taxon>
        <taxon>Bacillati</taxon>
        <taxon>Actinomycetota</taxon>
        <taxon>Actinomycetes</taxon>
        <taxon>Micrococcales</taxon>
        <taxon>Cellulomonadaceae</taxon>
        <taxon>Actinotalea</taxon>
    </lineage>
</organism>
<dbReference type="EMBL" id="BJYK01000001">
    <property type="protein sequence ID" value="GEN78340.1"/>
    <property type="molecule type" value="Genomic_DNA"/>
</dbReference>
<dbReference type="Proteomes" id="UP000321484">
    <property type="component" value="Unassembled WGS sequence"/>
</dbReference>
<sequence>MVAARTPEGPSPATSTCQPSAVSRCAIAVAIAGSSSTTSTRVPPFDGCAARLITRLAWHSVPGVLSYARRIMDSSSPCRCCTLSTGALQVLTLPRFAGRTGDGRRGTAWCGDVPC</sequence>
<dbReference type="AlphaFoldDB" id="A0A511YT19"/>
<name>A0A511YT19_9CELL</name>
<reference evidence="1 2" key="1">
    <citation type="submission" date="2019-07" db="EMBL/GenBank/DDBJ databases">
        <title>Whole genome shotgun sequence of Actinotalea fermentans NBRC 105374.</title>
        <authorList>
            <person name="Hosoyama A."/>
            <person name="Uohara A."/>
            <person name="Ohji S."/>
            <person name="Ichikawa N."/>
        </authorList>
    </citation>
    <scope>NUCLEOTIDE SEQUENCE [LARGE SCALE GENOMIC DNA]</scope>
    <source>
        <strain evidence="1 2">NBRC 105374</strain>
    </source>
</reference>
<evidence type="ECO:0000313" key="2">
    <source>
        <dbReference type="Proteomes" id="UP000321484"/>
    </source>
</evidence>
<gene>
    <name evidence="1" type="ORF">AFE02nite_00740</name>
</gene>
<comment type="caution">
    <text evidence="1">The sequence shown here is derived from an EMBL/GenBank/DDBJ whole genome shotgun (WGS) entry which is preliminary data.</text>
</comment>
<accession>A0A511YT19</accession>
<proteinExistence type="predicted"/>
<evidence type="ECO:0000313" key="1">
    <source>
        <dbReference type="EMBL" id="GEN78340.1"/>
    </source>
</evidence>